<evidence type="ECO:0000313" key="3">
    <source>
        <dbReference type="Proteomes" id="UP000184028"/>
    </source>
</evidence>
<accession>A0A1M7HM42</accession>
<evidence type="ECO:0000256" key="1">
    <source>
        <dbReference type="SAM" id="Phobius"/>
    </source>
</evidence>
<feature type="transmembrane region" description="Helical" evidence="1">
    <location>
        <begin position="12"/>
        <end position="34"/>
    </location>
</feature>
<protein>
    <submittedName>
        <fullName evidence="2">Uncharacterized protein</fullName>
    </submittedName>
</protein>
<name>A0A1M7HM42_9FLAO</name>
<dbReference type="EMBL" id="FRBT01000005">
    <property type="protein sequence ID" value="SHM29520.1"/>
    <property type="molecule type" value="Genomic_DNA"/>
</dbReference>
<keyword evidence="1" id="KW-1133">Transmembrane helix</keyword>
<gene>
    <name evidence="2" type="ORF">SAMN05444484_10541</name>
</gene>
<dbReference type="STRING" id="946677.SAMN05444484_10541"/>
<proteinExistence type="predicted"/>
<reference evidence="3" key="1">
    <citation type="submission" date="2016-11" db="EMBL/GenBank/DDBJ databases">
        <authorList>
            <person name="Varghese N."/>
            <person name="Submissions S."/>
        </authorList>
    </citation>
    <scope>NUCLEOTIDE SEQUENCE [LARGE SCALE GENOMIC DNA]</scope>
    <source>
        <strain evidence="3">DSM 24724</strain>
    </source>
</reference>
<dbReference type="Proteomes" id="UP000184028">
    <property type="component" value="Unassembled WGS sequence"/>
</dbReference>
<evidence type="ECO:0000313" key="2">
    <source>
        <dbReference type="EMBL" id="SHM29520.1"/>
    </source>
</evidence>
<sequence length="55" mass="6595">MQPNNDIYASLLLTILLIATNLKPIILFHEWLFFKINTTFKQYKNERKNKTNSRP</sequence>
<keyword evidence="3" id="KW-1185">Reference proteome</keyword>
<dbReference type="AlphaFoldDB" id="A0A1M7HM42"/>
<keyword evidence="1" id="KW-0812">Transmembrane</keyword>
<organism evidence="2 3">
    <name type="scientific">Flavobacterium chilense</name>
    <dbReference type="NCBI Taxonomy" id="946677"/>
    <lineage>
        <taxon>Bacteria</taxon>
        <taxon>Pseudomonadati</taxon>
        <taxon>Bacteroidota</taxon>
        <taxon>Flavobacteriia</taxon>
        <taxon>Flavobacteriales</taxon>
        <taxon>Flavobacteriaceae</taxon>
        <taxon>Flavobacterium</taxon>
    </lineage>
</organism>
<keyword evidence="1" id="KW-0472">Membrane</keyword>